<sequence length="69" mass="7808">DFSVQAIVDERYCSEMATTLTVWNKSLVFGGEGFTIFDSNGNLLFRVDTYDDLLFMDAQGKSLLTLCRK</sequence>
<dbReference type="InterPro" id="IPR007612">
    <property type="entry name" value="LOR"/>
</dbReference>
<dbReference type="InterPro" id="IPR038595">
    <property type="entry name" value="LOR_sf"/>
</dbReference>
<dbReference type="PANTHER" id="PTHR31087">
    <property type="match status" value="1"/>
</dbReference>
<comment type="caution">
    <text evidence="2">The sequence shown here is derived from an EMBL/GenBank/DDBJ whole genome shotgun (WGS) entry which is preliminary data.</text>
</comment>
<name>A0AA38F0A0_TAXCH</name>
<organism evidence="2 3">
    <name type="scientific">Taxus chinensis</name>
    <name type="common">Chinese yew</name>
    <name type="synonym">Taxus wallichiana var. chinensis</name>
    <dbReference type="NCBI Taxonomy" id="29808"/>
    <lineage>
        <taxon>Eukaryota</taxon>
        <taxon>Viridiplantae</taxon>
        <taxon>Streptophyta</taxon>
        <taxon>Embryophyta</taxon>
        <taxon>Tracheophyta</taxon>
        <taxon>Spermatophyta</taxon>
        <taxon>Pinopsida</taxon>
        <taxon>Pinidae</taxon>
        <taxon>Conifers II</taxon>
        <taxon>Cupressales</taxon>
        <taxon>Taxaceae</taxon>
        <taxon>Taxus</taxon>
    </lineage>
</organism>
<dbReference type="Gene3D" id="2.40.160.200">
    <property type="entry name" value="LURP1-related"/>
    <property type="match status" value="1"/>
</dbReference>
<dbReference type="AlphaFoldDB" id="A0AA38F0A0"/>
<dbReference type="OMA" id="SAFFFMH"/>
<dbReference type="SUPFAM" id="SSF54518">
    <property type="entry name" value="Tubby C-terminal domain-like"/>
    <property type="match status" value="1"/>
</dbReference>
<dbReference type="Proteomes" id="UP000824469">
    <property type="component" value="Unassembled WGS sequence"/>
</dbReference>
<dbReference type="EMBL" id="JAHRHJ020003813">
    <property type="protein sequence ID" value="KAH9288594.1"/>
    <property type="molecule type" value="Genomic_DNA"/>
</dbReference>
<evidence type="ECO:0000313" key="3">
    <source>
        <dbReference type="Proteomes" id="UP000824469"/>
    </source>
</evidence>
<feature type="non-terminal residue" evidence="2">
    <location>
        <position position="69"/>
    </location>
</feature>
<keyword evidence="3" id="KW-1185">Reference proteome</keyword>
<reference evidence="2 3" key="1">
    <citation type="journal article" date="2021" name="Nat. Plants">
        <title>The Taxus genome provides insights into paclitaxel biosynthesis.</title>
        <authorList>
            <person name="Xiong X."/>
            <person name="Gou J."/>
            <person name="Liao Q."/>
            <person name="Li Y."/>
            <person name="Zhou Q."/>
            <person name="Bi G."/>
            <person name="Li C."/>
            <person name="Du R."/>
            <person name="Wang X."/>
            <person name="Sun T."/>
            <person name="Guo L."/>
            <person name="Liang H."/>
            <person name="Lu P."/>
            <person name="Wu Y."/>
            <person name="Zhang Z."/>
            <person name="Ro D.K."/>
            <person name="Shang Y."/>
            <person name="Huang S."/>
            <person name="Yan J."/>
        </authorList>
    </citation>
    <scope>NUCLEOTIDE SEQUENCE [LARGE SCALE GENOMIC DNA]</scope>
    <source>
        <strain evidence="2">Ta-2019</strain>
    </source>
</reference>
<dbReference type="PANTHER" id="PTHR31087:SF161">
    <property type="entry name" value="TUBBY C 2 FAMILY PROTEIN"/>
    <property type="match status" value="1"/>
</dbReference>
<comment type="similarity">
    <text evidence="1">Belongs to the LOR family.</text>
</comment>
<dbReference type="Pfam" id="PF04525">
    <property type="entry name" value="LOR"/>
    <property type="match status" value="1"/>
</dbReference>
<proteinExistence type="inferred from homology"/>
<protein>
    <submittedName>
        <fullName evidence="2">Uncharacterized protein</fullName>
    </submittedName>
</protein>
<accession>A0AA38F0A0</accession>
<feature type="non-terminal residue" evidence="2">
    <location>
        <position position="1"/>
    </location>
</feature>
<gene>
    <name evidence="2" type="ORF">KI387_032711</name>
</gene>
<dbReference type="InterPro" id="IPR025659">
    <property type="entry name" value="Tubby-like_C"/>
</dbReference>
<evidence type="ECO:0000256" key="1">
    <source>
        <dbReference type="ARBA" id="ARBA00005437"/>
    </source>
</evidence>
<evidence type="ECO:0000313" key="2">
    <source>
        <dbReference type="EMBL" id="KAH9288594.1"/>
    </source>
</evidence>